<name>A0ABY5U5G9_LACSH</name>
<reference evidence="1" key="1">
    <citation type="submission" date="2022-08" db="EMBL/GenBank/DDBJ databases">
        <title>The complete genome sequence of the thermophilic bacterium Laceyella sacchari FBKL4.010 reveals the basis for tetramethylpyrazine biosynthesis in Moutai-flavor Daqu.</title>
        <authorList>
            <person name="Li D."/>
            <person name="Huang W."/>
            <person name="Wang C."/>
            <person name="Qiu S."/>
        </authorList>
    </citation>
    <scope>NUCLEOTIDE SEQUENCE</scope>
    <source>
        <strain evidence="1">FBKL4.014</strain>
    </source>
</reference>
<sequence length="43" mass="4786">MRKKQADQTLSIASDCFQLIPVVQDGDPVEATDVKQIINHYVA</sequence>
<keyword evidence="2" id="KW-1185">Reference proteome</keyword>
<evidence type="ECO:0000313" key="1">
    <source>
        <dbReference type="EMBL" id="UWE04887.1"/>
    </source>
</evidence>
<organism evidence="1 2">
    <name type="scientific">Laceyella sacchari</name>
    <name type="common">Thermoactinomyces thalpophilus</name>
    <dbReference type="NCBI Taxonomy" id="37482"/>
    <lineage>
        <taxon>Bacteria</taxon>
        <taxon>Bacillati</taxon>
        <taxon>Bacillota</taxon>
        <taxon>Bacilli</taxon>
        <taxon>Bacillales</taxon>
        <taxon>Thermoactinomycetaceae</taxon>
        <taxon>Laceyella</taxon>
    </lineage>
</organism>
<accession>A0ABY5U5G9</accession>
<proteinExistence type="predicted"/>
<gene>
    <name evidence="1" type="ORF">NYR52_07140</name>
</gene>
<protein>
    <submittedName>
        <fullName evidence="1">Uncharacterized protein</fullName>
    </submittedName>
</protein>
<dbReference type="Proteomes" id="UP001058650">
    <property type="component" value="Chromosome"/>
</dbReference>
<dbReference type="EMBL" id="CP103866">
    <property type="protein sequence ID" value="UWE04887.1"/>
    <property type="molecule type" value="Genomic_DNA"/>
</dbReference>
<evidence type="ECO:0000313" key="2">
    <source>
        <dbReference type="Proteomes" id="UP001058650"/>
    </source>
</evidence>
<dbReference type="RefSeq" id="WP_259436582.1">
    <property type="nucleotide sequence ID" value="NZ_CP103866.1"/>
</dbReference>